<evidence type="ECO:0000256" key="1">
    <source>
        <dbReference type="SAM" id="Coils"/>
    </source>
</evidence>
<keyword evidence="1" id="KW-0175">Coiled coil</keyword>
<dbReference type="SUPFAM" id="SSF111369">
    <property type="entry name" value="HlyD-like secretion proteins"/>
    <property type="match status" value="1"/>
</dbReference>
<sequence>MSMTDIRKPAHSPHPPSGHPEATASSALPEQPVGFRREVAEARRFLTWGSETFFDPRPKRIFGKWMLTLGFALILGLSAAPFSEVVTAPGEVVPVGGIGRVLSSVRGTITELRVHEGQAVKAGEVLAVVTIDLHGSKGVSAASSRFQELRAQISQLEQRAARQRDIDLATVLRLEQERLTLPDRIEIARQAVEQQGQVVEILRVQMERAGVLRQAGNSTALQTEKAQTDLLKAEVDLRDRRNSLRTLALHLQQLDPEISEARARVDMNAALINQEIAELKEKLVDIDTDQAISITAPYDGIVASISVNRGAPVAPDKPVLTMVVPDDPLEVDLFVRSDSIGAVEAAMPVSLRLDAFPAHLFGSISGEVRVVSQALVPPSYLPEWMDRTNPAYRIRVRLTEPFMVRGRVIDLKPGMTLNGEIVMSVRPLLLRLIDPMAFMLREMMKRYGLRPETPTPQA</sequence>
<feature type="coiled-coil region" evidence="1">
    <location>
        <begin position="139"/>
        <end position="166"/>
    </location>
</feature>
<keyword evidence="3" id="KW-0812">Transmembrane</keyword>
<keyword evidence="7" id="KW-1185">Reference proteome</keyword>
<feature type="domain" description="Multidrug resistance protein MdtA-like barrel-sandwich hybrid" evidence="4">
    <location>
        <begin position="101"/>
        <end position="317"/>
    </location>
</feature>
<proteinExistence type="predicted"/>
<dbReference type="Gene3D" id="2.40.50.100">
    <property type="match status" value="1"/>
</dbReference>
<feature type="region of interest" description="Disordered" evidence="2">
    <location>
        <begin position="1"/>
        <end position="31"/>
    </location>
</feature>
<dbReference type="InterPro" id="IPR050739">
    <property type="entry name" value="MFP"/>
</dbReference>
<evidence type="ECO:0000259" key="5">
    <source>
        <dbReference type="Pfam" id="PF26002"/>
    </source>
</evidence>
<dbReference type="Pfam" id="PF25917">
    <property type="entry name" value="BSH_RND"/>
    <property type="match status" value="1"/>
</dbReference>
<dbReference type="PANTHER" id="PTHR30386:SF28">
    <property type="entry name" value="EXPORTED PROTEIN"/>
    <property type="match status" value="1"/>
</dbReference>
<name>A0A255Z0T2_9PROT</name>
<keyword evidence="3" id="KW-0472">Membrane</keyword>
<organism evidence="6 7">
    <name type="scientific">Niveispirillum lacus</name>
    <dbReference type="NCBI Taxonomy" id="1981099"/>
    <lineage>
        <taxon>Bacteria</taxon>
        <taxon>Pseudomonadati</taxon>
        <taxon>Pseudomonadota</taxon>
        <taxon>Alphaproteobacteria</taxon>
        <taxon>Rhodospirillales</taxon>
        <taxon>Azospirillaceae</taxon>
        <taxon>Niveispirillum</taxon>
    </lineage>
</organism>
<feature type="domain" description="AprE-like beta-barrel" evidence="5">
    <location>
        <begin position="330"/>
        <end position="422"/>
    </location>
</feature>
<comment type="caution">
    <text evidence="6">The sequence shown here is derived from an EMBL/GenBank/DDBJ whole genome shotgun (WGS) entry which is preliminary data.</text>
</comment>
<evidence type="ECO:0000313" key="6">
    <source>
        <dbReference type="EMBL" id="OYQ34280.1"/>
    </source>
</evidence>
<reference evidence="6 7" key="1">
    <citation type="submission" date="2017-07" db="EMBL/GenBank/DDBJ databases">
        <title>Niveispirillum cyanobacteriorum sp. nov., isolated from cyanobacterial aggregates in a eutrophic lake.</title>
        <authorList>
            <person name="Cai H."/>
        </authorList>
    </citation>
    <scope>NUCLEOTIDE SEQUENCE [LARGE SCALE GENOMIC DNA]</scope>
    <source>
        <strain evidence="7">TH1-14</strain>
    </source>
</reference>
<evidence type="ECO:0000256" key="2">
    <source>
        <dbReference type="SAM" id="MobiDB-lite"/>
    </source>
</evidence>
<dbReference type="PRINTS" id="PR01490">
    <property type="entry name" value="RTXTOXIND"/>
</dbReference>
<accession>A0A255Z0T2</accession>
<feature type="coiled-coil region" evidence="1">
    <location>
        <begin position="262"/>
        <end position="289"/>
    </location>
</feature>
<dbReference type="EMBL" id="NOXU01000029">
    <property type="protein sequence ID" value="OYQ34280.1"/>
    <property type="molecule type" value="Genomic_DNA"/>
</dbReference>
<dbReference type="InterPro" id="IPR058982">
    <property type="entry name" value="Beta-barrel_AprE"/>
</dbReference>
<evidence type="ECO:0000256" key="3">
    <source>
        <dbReference type="SAM" id="Phobius"/>
    </source>
</evidence>
<keyword evidence="3" id="KW-1133">Transmembrane helix</keyword>
<dbReference type="Pfam" id="PF26002">
    <property type="entry name" value="Beta-barrel_AprE"/>
    <property type="match status" value="1"/>
</dbReference>
<dbReference type="AlphaFoldDB" id="A0A255Z0T2"/>
<dbReference type="InterPro" id="IPR058625">
    <property type="entry name" value="MdtA-like_BSH"/>
</dbReference>
<dbReference type="SUPFAM" id="SSF51230">
    <property type="entry name" value="Single hybrid motif"/>
    <property type="match status" value="1"/>
</dbReference>
<evidence type="ECO:0000313" key="7">
    <source>
        <dbReference type="Proteomes" id="UP000216998"/>
    </source>
</evidence>
<dbReference type="OrthoDB" id="9810980at2"/>
<dbReference type="Gene3D" id="2.40.30.170">
    <property type="match status" value="1"/>
</dbReference>
<dbReference type="PANTHER" id="PTHR30386">
    <property type="entry name" value="MEMBRANE FUSION SUBUNIT OF EMRAB-TOLC MULTIDRUG EFFLUX PUMP"/>
    <property type="match status" value="1"/>
</dbReference>
<dbReference type="InterPro" id="IPR011053">
    <property type="entry name" value="Single_hybrid_motif"/>
</dbReference>
<dbReference type="Proteomes" id="UP000216998">
    <property type="component" value="Unassembled WGS sequence"/>
</dbReference>
<gene>
    <name evidence="6" type="ORF">CHU95_12640</name>
</gene>
<feature type="transmembrane region" description="Helical" evidence="3">
    <location>
        <begin position="65"/>
        <end position="82"/>
    </location>
</feature>
<evidence type="ECO:0000259" key="4">
    <source>
        <dbReference type="Pfam" id="PF25917"/>
    </source>
</evidence>
<dbReference type="RefSeq" id="WP_094456689.1">
    <property type="nucleotide sequence ID" value="NZ_NOXU01000029.1"/>
</dbReference>
<protein>
    <submittedName>
        <fullName evidence="6">Uncharacterized protein</fullName>
    </submittedName>
</protein>